<evidence type="ECO:0000259" key="4">
    <source>
        <dbReference type="PROSITE" id="PS50206"/>
    </source>
</evidence>
<protein>
    <recommendedName>
        <fullName evidence="2">Sulfurtransferase</fullName>
    </recommendedName>
</protein>
<reference evidence="5 6" key="1">
    <citation type="submission" date="2016-10" db="EMBL/GenBank/DDBJ databases">
        <authorList>
            <person name="Varghese N."/>
            <person name="Submissions S."/>
        </authorList>
    </citation>
    <scope>NUCLEOTIDE SEQUENCE [LARGE SCALE GENOMIC DNA]</scope>
    <source>
        <strain evidence="5 6">DSM 2373</strain>
    </source>
</reference>
<dbReference type="SUPFAM" id="SSF52821">
    <property type="entry name" value="Rhodanese/Cell cycle control phosphatase"/>
    <property type="match status" value="2"/>
</dbReference>
<dbReference type="PROSITE" id="PS00683">
    <property type="entry name" value="RHODANESE_2"/>
    <property type="match status" value="1"/>
</dbReference>
<dbReference type="PANTHER" id="PTHR43855">
    <property type="entry name" value="THIOSULFATE SULFURTRANSFERASE"/>
    <property type="match status" value="1"/>
</dbReference>
<accession>A0A1G9AK04</accession>
<organism evidence="5 6">
    <name type="scientific">Methanoculleus thermophilus</name>
    <dbReference type="NCBI Taxonomy" id="2200"/>
    <lineage>
        <taxon>Archaea</taxon>
        <taxon>Methanobacteriati</taxon>
        <taxon>Methanobacteriota</taxon>
        <taxon>Stenosarchaea group</taxon>
        <taxon>Methanomicrobia</taxon>
        <taxon>Methanomicrobiales</taxon>
        <taxon>Methanomicrobiaceae</taxon>
        <taxon>Methanoculleus</taxon>
    </lineage>
</organism>
<evidence type="ECO:0000256" key="3">
    <source>
        <dbReference type="SAM" id="MobiDB-lite"/>
    </source>
</evidence>
<dbReference type="RefSeq" id="WP_083524873.1">
    <property type="nucleotide sequence ID" value="NZ_BCNX01000014.1"/>
</dbReference>
<feature type="domain" description="Rhodanese" evidence="4">
    <location>
        <begin position="45"/>
        <end position="161"/>
    </location>
</feature>
<evidence type="ECO:0000256" key="1">
    <source>
        <dbReference type="ARBA" id="ARBA00022737"/>
    </source>
</evidence>
<keyword evidence="2 5" id="KW-0808">Transferase</keyword>
<dbReference type="InterPro" id="IPR036873">
    <property type="entry name" value="Rhodanese-like_dom_sf"/>
</dbReference>
<dbReference type="InterPro" id="IPR001307">
    <property type="entry name" value="Thiosulphate_STrfase_CS"/>
</dbReference>
<dbReference type="InterPro" id="IPR001763">
    <property type="entry name" value="Rhodanese-like_dom"/>
</dbReference>
<dbReference type="Pfam" id="PF00581">
    <property type="entry name" value="Rhodanese"/>
    <property type="match status" value="2"/>
</dbReference>
<dbReference type="InterPro" id="IPR051126">
    <property type="entry name" value="Thiosulfate_sulfurtransferase"/>
</dbReference>
<evidence type="ECO:0000313" key="5">
    <source>
        <dbReference type="EMBL" id="SDK27583.1"/>
    </source>
</evidence>
<feature type="domain" description="Rhodanese" evidence="4">
    <location>
        <begin position="191"/>
        <end position="304"/>
    </location>
</feature>
<dbReference type="PROSITE" id="PS50206">
    <property type="entry name" value="RHODANESE_3"/>
    <property type="match status" value="2"/>
</dbReference>
<gene>
    <name evidence="5" type="ORF">SAMN04488571_106101</name>
</gene>
<keyword evidence="5" id="KW-0670">Pyruvate</keyword>
<dbReference type="PROSITE" id="PS00380">
    <property type="entry name" value="RHODANESE_1"/>
    <property type="match status" value="1"/>
</dbReference>
<dbReference type="Gene3D" id="3.40.250.10">
    <property type="entry name" value="Rhodanese-like domain"/>
    <property type="match status" value="2"/>
</dbReference>
<dbReference type="SMART" id="SM00450">
    <property type="entry name" value="RHOD"/>
    <property type="match status" value="2"/>
</dbReference>
<dbReference type="AlphaFoldDB" id="A0A1G9AK04"/>
<dbReference type="STRING" id="2200.GCA_001571405_02219"/>
<dbReference type="CDD" id="cd01449">
    <property type="entry name" value="TST_Repeat_2"/>
    <property type="match status" value="1"/>
</dbReference>
<feature type="region of interest" description="Disordered" evidence="3">
    <location>
        <begin position="299"/>
        <end position="320"/>
    </location>
</feature>
<dbReference type="Proteomes" id="UP000326500">
    <property type="component" value="Unassembled WGS sequence"/>
</dbReference>
<name>A0A1G9AK04_9EURY</name>
<keyword evidence="1" id="KW-0677">Repeat</keyword>
<dbReference type="OrthoDB" id="10492at2157"/>
<dbReference type="CDD" id="cd01448">
    <property type="entry name" value="TST_Repeat_1"/>
    <property type="match status" value="1"/>
</dbReference>
<dbReference type="PANTHER" id="PTHR43855:SF1">
    <property type="entry name" value="THIOSULFATE SULFURTRANSFERASE"/>
    <property type="match status" value="1"/>
</dbReference>
<sequence length="320" mass="35849">MDEKMFTPGGMERMQALSDRDNVPYPRGDGMVKLVNTGWLADHLNDSNLTILDVQPDVHDYIQEHIPGAVYLTEGVLRVSNRGFPTTYSPNSCIQEAFRRAGVEADSPVVVYTSKGAFSGRGDGLAQTMMAYTLAKYGHNKVYLLDGGLDAWKSEGLELSQDYPTVEPSNFTVEVRDEYAIGYEEFVRIKDNEGVVVLDARPAKFYEGQGPWRVAGHIPGAINLPWRSLMTDENPMQFRSNAELDIILEEHGVDRNQTVICTCGTGREATNEFVLLKWLYLYPNVRIYEGSFTEWVSRPGSPVVEGPESRERRAETAPAR</sequence>
<proteinExistence type="predicted"/>
<evidence type="ECO:0000256" key="2">
    <source>
        <dbReference type="RuleBase" id="RU000507"/>
    </source>
</evidence>
<dbReference type="EMBL" id="FNFT01000006">
    <property type="protein sequence ID" value="SDK27583.1"/>
    <property type="molecule type" value="Genomic_DNA"/>
</dbReference>
<evidence type="ECO:0000313" key="6">
    <source>
        <dbReference type="Proteomes" id="UP000326500"/>
    </source>
</evidence>
<feature type="compositionally biased region" description="Basic and acidic residues" evidence="3">
    <location>
        <begin position="307"/>
        <end position="320"/>
    </location>
</feature>
<dbReference type="GO" id="GO:0004792">
    <property type="term" value="F:thiosulfate-cyanide sulfurtransferase activity"/>
    <property type="evidence" value="ECO:0007669"/>
    <property type="project" value="InterPro"/>
</dbReference>
<keyword evidence="6" id="KW-1185">Reference proteome</keyword>